<comment type="caution">
    <text evidence="5">The sequence shown here is derived from an EMBL/GenBank/DDBJ whole genome shotgun (WGS) entry which is preliminary data.</text>
</comment>
<keyword evidence="6" id="KW-1185">Reference proteome</keyword>
<protein>
    <submittedName>
        <fullName evidence="5">Oxidoreductase domain-containing protein</fullName>
    </submittedName>
</protein>
<feature type="domain" description="Gfo/Idh/MocA-like oxidoreductase N-terminal" evidence="3">
    <location>
        <begin position="6"/>
        <end position="124"/>
    </location>
</feature>
<dbReference type="InterPro" id="IPR036291">
    <property type="entry name" value="NAD(P)-bd_dom_sf"/>
</dbReference>
<dbReference type="SUPFAM" id="SSF55347">
    <property type="entry name" value="Glyceraldehyde-3-phosphate dehydrogenase-like, C-terminal domain"/>
    <property type="match status" value="1"/>
</dbReference>
<accession>A0AB94IJX9</accession>
<dbReference type="Gene3D" id="3.30.360.10">
    <property type="entry name" value="Dihydrodipicolinate Reductase, domain 2"/>
    <property type="match status" value="1"/>
</dbReference>
<dbReference type="InterPro" id="IPR000683">
    <property type="entry name" value="Gfo/Idh/MocA-like_OxRdtase_N"/>
</dbReference>
<feature type="domain" description="GFO/IDH/MocA-like oxidoreductase" evidence="4">
    <location>
        <begin position="133"/>
        <end position="249"/>
    </location>
</feature>
<dbReference type="Pfam" id="PF01408">
    <property type="entry name" value="GFO_IDH_MocA"/>
    <property type="match status" value="1"/>
</dbReference>
<evidence type="ECO:0000313" key="6">
    <source>
        <dbReference type="Proteomes" id="UP000018877"/>
    </source>
</evidence>
<dbReference type="AlphaFoldDB" id="A0AB94IJX9"/>
<dbReference type="Proteomes" id="UP000018877">
    <property type="component" value="Unassembled WGS sequence"/>
</dbReference>
<dbReference type="GO" id="GO:0016491">
    <property type="term" value="F:oxidoreductase activity"/>
    <property type="evidence" value="ECO:0007669"/>
    <property type="project" value="UniProtKB-KW"/>
</dbReference>
<dbReference type="GO" id="GO:0000166">
    <property type="term" value="F:nucleotide binding"/>
    <property type="evidence" value="ECO:0007669"/>
    <property type="project" value="InterPro"/>
</dbReference>
<evidence type="ECO:0000313" key="5">
    <source>
        <dbReference type="EMBL" id="ETI67303.1"/>
    </source>
</evidence>
<dbReference type="PANTHER" id="PTHR22604">
    <property type="entry name" value="OXIDOREDUCTASES"/>
    <property type="match status" value="1"/>
</dbReference>
<dbReference type="PANTHER" id="PTHR22604:SF105">
    <property type="entry name" value="TRANS-1,2-DIHYDROBENZENE-1,2-DIOL DEHYDROGENASE"/>
    <property type="match status" value="1"/>
</dbReference>
<dbReference type="InterPro" id="IPR050984">
    <property type="entry name" value="Gfo/Idh/MocA_domain"/>
</dbReference>
<evidence type="ECO:0000256" key="2">
    <source>
        <dbReference type="ARBA" id="ARBA00023002"/>
    </source>
</evidence>
<dbReference type="InterPro" id="IPR055170">
    <property type="entry name" value="GFO_IDH_MocA-like_dom"/>
</dbReference>
<dbReference type="RefSeq" id="WP_024029849.1">
    <property type="nucleotide sequence ID" value="NZ_ALAN01000100.1"/>
</dbReference>
<gene>
    <name evidence="5" type="ORF">BAVI_18387</name>
</gene>
<dbReference type="EMBL" id="ALAN01000100">
    <property type="protein sequence ID" value="ETI67303.1"/>
    <property type="molecule type" value="Genomic_DNA"/>
</dbReference>
<reference evidence="5 6" key="1">
    <citation type="journal article" date="2014" name="Environ. Microbiol.">
        <title>The nitrate-ammonifying and nosZ-carrying bacterium Bacillus vireti is a potent source and sink for nitric and nitrous oxide under high nitrate conditions.</title>
        <authorList>
            <person name="Mania D."/>
            <person name="Heylen K."/>
            <person name="van Spanning R.J."/>
            <person name="Frostegard A."/>
        </authorList>
    </citation>
    <scope>NUCLEOTIDE SEQUENCE [LARGE SCALE GENOMIC DNA]</scope>
    <source>
        <strain evidence="5 6">LMG 21834</strain>
    </source>
</reference>
<organism evidence="5 6">
    <name type="scientific">Neobacillus vireti LMG 21834</name>
    <dbReference type="NCBI Taxonomy" id="1131730"/>
    <lineage>
        <taxon>Bacteria</taxon>
        <taxon>Bacillati</taxon>
        <taxon>Bacillota</taxon>
        <taxon>Bacilli</taxon>
        <taxon>Bacillales</taxon>
        <taxon>Bacillaceae</taxon>
        <taxon>Neobacillus</taxon>
    </lineage>
</organism>
<proteinExistence type="inferred from homology"/>
<dbReference type="SUPFAM" id="SSF51735">
    <property type="entry name" value="NAD(P)-binding Rossmann-fold domains"/>
    <property type="match status" value="1"/>
</dbReference>
<dbReference type="Pfam" id="PF22725">
    <property type="entry name" value="GFO_IDH_MocA_C3"/>
    <property type="match status" value="1"/>
</dbReference>
<name>A0AB94IJX9_9BACI</name>
<evidence type="ECO:0000259" key="3">
    <source>
        <dbReference type="Pfam" id="PF01408"/>
    </source>
</evidence>
<comment type="similarity">
    <text evidence="1">Belongs to the Gfo/Idh/MocA family.</text>
</comment>
<dbReference type="Gene3D" id="3.40.50.720">
    <property type="entry name" value="NAD(P)-binding Rossmann-like Domain"/>
    <property type="match status" value="1"/>
</dbReference>
<evidence type="ECO:0000256" key="1">
    <source>
        <dbReference type="ARBA" id="ARBA00010928"/>
    </source>
</evidence>
<keyword evidence="2" id="KW-0560">Oxidoreductase</keyword>
<evidence type="ECO:0000259" key="4">
    <source>
        <dbReference type="Pfam" id="PF22725"/>
    </source>
</evidence>
<sequence>MSKNIKWGILSTANIAVEQVIPAIQRSANGEVHAIASSSGKAAAVAAKFNIPSVYESYEQLLADPSIDAVYIPLPNHLHYEWTLKAARAKKHVLCEKPAALNPEKVAEMISVCKTNGVHFMEGFMYRFHPQHEKVKELIANHEIGEIKMMRAVFSFYMENRGGNIRLNPDLGGGALYDIGCYCVNSICYLLGKEPLTTKIIGEVNHDGVDTSSVAVMTFPNHVYTSFMCSFDATLKNEYEIIGTKGTIRVPHAYRPDLNSGNGVVQLFQEHGSKEFVIYGDQYLLEVEHFADCILKDRQPVYTGEQMLVNSQVIHSLLGELSKQTAN</sequence>